<protein>
    <submittedName>
        <fullName evidence="6">IclR family transcriptional regulator</fullName>
    </submittedName>
</protein>
<keyword evidence="2" id="KW-0238">DNA-binding</keyword>
<keyword evidence="7" id="KW-1185">Reference proteome</keyword>
<keyword evidence="1" id="KW-0805">Transcription regulation</keyword>
<sequence length="282" mass="29618">MEGGSVDRMEMEREGASGGISRTFSLLRLLGQAGPSGARLTEIAARVQLPRPTVHRLLRALVAEGAADFDARSKRYTLGLALFMLAARAGDVRGLRDIARPTLLRLTAALGETLFLLVHNGYDAVCIERSAGPLPIRSFTGDIGGRVPLGIGQGSVAILAFLPPAEQDEIIRHNLPRMRDFGGPDEASLRAELAQVRRDGFCGGATGLIPGMAGLGAPILDREGRPVAALSIGTTTDRLTPERRAVIAGMLMREANAIGANVNPFDPTLRRAGAAMAGAGLA</sequence>
<evidence type="ECO:0000259" key="5">
    <source>
        <dbReference type="PROSITE" id="PS51078"/>
    </source>
</evidence>
<evidence type="ECO:0000313" key="6">
    <source>
        <dbReference type="EMBL" id="MBR0680401.1"/>
    </source>
</evidence>
<dbReference type="InterPro" id="IPR005471">
    <property type="entry name" value="Tscrpt_reg_IclR_N"/>
</dbReference>
<evidence type="ECO:0000256" key="2">
    <source>
        <dbReference type="ARBA" id="ARBA00023125"/>
    </source>
</evidence>
<dbReference type="PROSITE" id="PS51078">
    <property type="entry name" value="ICLR_ED"/>
    <property type="match status" value="1"/>
</dbReference>
<accession>A0A9X9X9L5</accession>
<dbReference type="SMART" id="SM00346">
    <property type="entry name" value="HTH_ICLR"/>
    <property type="match status" value="1"/>
</dbReference>
<dbReference type="EMBL" id="JAAEDL010000006">
    <property type="protein sequence ID" value="MBR0680401.1"/>
    <property type="molecule type" value="Genomic_DNA"/>
</dbReference>
<evidence type="ECO:0000313" key="7">
    <source>
        <dbReference type="Proteomes" id="UP001138709"/>
    </source>
</evidence>
<dbReference type="InterPro" id="IPR014757">
    <property type="entry name" value="Tscrpt_reg_IclR_C"/>
</dbReference>
<dbReference type="InterPro" id="IPR036390">
    <property type="entry name" value="WH_DNA-bd_sf"/>
</dbReference>
<dbReference type="Gene3D" id="1.10.10.10">
    <property type="entry name" value="Winged helix-like DNA-binding domain superfamily/Winged helix DNA-binding domain"/>
    <property type="match status" value="1"/>
</dbReference>
<comment type="caution">
    <text evidence="6">The sequence shown here is derived from an EMBL/GenBank/DDBJ whole genome shotgun (WGS) entry which is preliminary data.</text>
</comment>
<dbReference type="Pfam" id="PF01614">
    <property type="entry name" value="IclR_C"/>
    <property type="match status" value="1"/>
</dbReference>
<dbReference type="InterPro" id="IPR029016">
    <property type="entry name" value="GAF-like_dom_sf"/>
</dbReference>
<name>A0A9X9X9L5_9PROT</name>
<dbReference type="Proteomes" id="UP001138709">
    <property type="component" value="Unassembled WGS sequence"/>
</dbReference>
<dbReference type="PANTHER" id="PTHR30136">
    <property type="entry name" value="HELIX-TURN-HELIX TRANSCRIPTIONAL REGULATOR, ICLR FAMILY"/>
    <property type="match status" value="1"/>
</dbReference>
<dbReference type="Gene3D" id="3.30.450.40">
    <property type="match status" value="1"/>
</dbReference>
<dbReference type="SUPFAM" id="SSF46785">
    <property type="entry name" value="Winged helix' DNA-binding domain"/>
    <property type="match status" value="1"/>
</dbReference>
<dbReference type="AlphaFoldDB" id="A0A9X9X9L5"/>
<evidence type="ECO:0000256" key="1">
    <source>
        <dbReference type="ARBA" id="ARBA00023015"/>
    </source>
</evidence>
<dbReference type="Pfam" id="PF09339">
    <property type="entry name" value="HTH_IclR"/>
    <property type="match status" value="1"/>
</dbReference>
<feature type="domain" description="HTH iclR-type" evidence="4">
    <location>
        <begin position="17"/>
        <end position="80"/>
    </location>
</feature>
<proteinExistence type="predicted"/>
<organism evidence="6 7">
    <name type="scientific">Neoroseomonas eburnea</name>
    <dbReference type="NCBI Taxonomy" id="1346889"/>
    <lineage>
        <taxon>Bacteria</taxon>
        <taxon>Pseudomonadati</taxon>
        <taxon>Pseudomonadota</taxon>
        <taxon>Alphaproteobacteria</taxon>
        <taxon>Acetobacterales</taxon>
        <taxon>Acetobacteraceae</taxon>
        <taxon>Neoroseomonas</taxon>
    </lineage>
</organism>
<dbReference type="GO" id="GO:0045892">
    <property type="term" value="P:negative regulation of DNA-templated transcription"/>
    <property type="evidence" value="ECO:0007669"/>
    <property type="project" value="TreeGrafter"/>
</dbReference>
<evidence type="ECO:0000259" key="4">
    <source>
        <dbReference type="PROSITE" id="PS51077"/>
    </source>
</evidence>
<feature type="domain" description="IclR-ED" evidence="5">
    <location>
        <begin position="81"/>
        <end position="264"/>
    </location>
</feature>
<dbReference type="GO" id="GO:0003677">
    <property type="term" value="F:DNA binding"/>
    <property type="evidence" value="ECO:0007669"/>
    <property type="project" value="UniProtKB-KW"/>
</dbReference>
<dbReference type="InterPro" id="IPR050707">
    <property type="entry name" value="HTH_MetabolicPath_Reg"/>
</dbReference>
<dbReference type="InterPro" id="IPR036388">
    <property type="entry name" value="WH-like_DNA-bd_sf"/>
</dbReference>
<dbReference type="PROSITE" id="PS51077">
    <property type="entry name" value="HTH_ICLR"/>
    <property type="match status" value="1"/>
</dbReference>
<reference evidence="6" key="1">
    <citation type="submission" date="2020-01" db="EMBL/GenBank/DDBJ databases">
        <authorList>
            <person name="Rat A."/>
        </authorList>
    </citation>
    <scope>NUCLEOTIDE SEQUENCE</scope>
    <source>
        <strain evidence="6">LMG 31228</strain>
    </source>
</reference>
<reference evidence="6" key="2">
    <citation type="journal article" date="2021" name="Syst. Appl. Microbiol.">
        <title>Roseomonas hellenica sp. nov., isolated from roots of wild-growing Alkanna tinctoria.</title>
        <authorList>
            <person name="Rat A."/>
            <person name="Naranjo H.D."/>
            <person name="Lebbe L."/>
            <person name="Cnockaert M."/>
            <person name="Krigas N."/>
            <person name="Grigoriadou K."/>
            <person name="Maloupa E."/>
            <person name="Willems A."/>
        </authorList>
    </citation>
    <scope>NUCLEOTIDE SEQUENCE</scope>
    <source>
        <strain evidence="6">LMG 31228</strain>
    </source>
</reference>
<dbReference type="GO" id="GO:0003700">
    <property type="term" value="F:DNA-binding transcription factor activity"/>
    <property type="evidence" value="ECO:0007669"/>
    <property type="project" value="TreeGrafter"/>
</dbReference>
<gene>
    <name evidence="6" type="ORF">GXW74_07875</name>
</gene>
<dbReference type="SUPFAM" id="SSF55781">
    <property type="entry name" value="GAF domain-like"/>
    <property type="match status" value="1"/>
</dbReference>
<keyword evidence="3" id="KW-0804">Transcription</keyword>
<evidence type="ECO:0000256" key="3">
    <source>
        <dbReference type="ARBA" id="ARBA00023163"/>
    </source>
</evidence>
<dbReference type="PANTHER" id="PTHR30136:SF39">
    <property type="entry name" value="TRANSCRIPTIONAL REGULATORY PROTEIN"/>
    <property type="match status" value="1"/>
</dbReference>